<dbReference type="InterPro" id="IPR005841">
    <property type="entry name" value="Alpha-D-phosphohexomutase_SF"/>
</dbReference>
<dbReference type="GO" id="GO:0008966">
    <property type="term" value="F:phosphoglucosamine mutase activity"/>
    <property type="evidence" value="ECO:0007669"/>
    <property type="project" value="UniProtKB-UniRule"/>
</dbReference>
<dbReference type="GO" id="GO:0004615">
    <property type="term" value="F:phosphomannomutase activity"/>
    <property type="evidence" value="ECO:0007669"/>
    <property type="project" value="TreeGrafter"/>
</dbReference>
<dbReference type="Gene3D" id="3.30.310.50">
    <property type="entry name" value="Alpha-D-phosphohexomutase, C-terminal domain"/>
    <property type="match status" value="1"/>
</dbReference>
<keyword evidence="5 9" id="KW-0413">Isomerase</keyword>
<evidence type="ECO:0000259" key="10">
    <source>
        <dbReference type="Pfam" id="PF00408"/>
    </source>
</evidence>
<dbReference type="InterPro" id="IPR036900">
    <property type="entry name" value="A-D-PHexomutase_C_sf"/>
</dbReference>
<keyword evidence="2 9" id="KW-0597">Phosphoprotein</keyword>
<dbReference type="Proteomes" id="UP000319424">
    <property type="component" value="Unassembled WGS sequence"/>
</dbReference>
<evidence type="ECO:0000259" key="12">
    <source>
        <dbReference type="Pfam" id="PF02879"/>
    </source>
</evidence>
<comment type="cofactor">
    <cofactor evidence="9">
        <name>Mg(2+)</name>
        <dbReference type="ChEBI" id="CHEBI:18420"/>
    </cofactor>
    <text evidence="9">Binds 1 Mg(2+) ion per subunit.</text>
</comment>
<dbReference type="InterPro" id="IPR016055">
    <property type="entry name" value="A-D-PHexomutase_a/b/a-I/II/III"/>
</dbReference>
<keyword evidence="3 9" id="KW-0479">Metal-binding</keyword>
<dbReference type="Pfam" id="PF02880">
    <property type="entry name" value="PGM_PMM_III"/>
    <property type="match status" value="1"/>
</dbReference>
<evidence type="ECO:0000256" key="3">
    <source>
        <dbReference type="ARBA" id="ARBA00022723"/>
    </source>
</evidence>
<comment type="PTM">
    <text evidence="9">Activated by phosphorylation.</text>
</comment>
<feature type="domain" description="Alpha-D-phosphohexomutase alpha/beta/alpha" evidence="11">
    <location>
        <begin position="3"/>
        <end position="139"/>
    </location>
</feature>
<dbReference type="InterPro" id="IPR006352">
    <property type="entry name" value="GlmM_bact"/>
</dbReference>
<comment type="caution">
    <text evidence="14">The sequence shown here is derived from an EMBL/GenBank/DDBJ whole genome shotgun (WGS) entry which is preliminary data.</text>
</comment>
<accession>A0A552VD44</accession>
<dbReference type="FunFam" id="3.40.120.10:FF:000002">
    <property type="entry name" value="Phosphoglucosamine mutase"/>
    <property type="match status" value="1"/>
</dbReference>
<evidence type="ECO:0000259" key="13">
    <source>
        <dbReference type="Pfam" id="PF02880"/>
    </source>
</evidence>
<evidence type="ECO:0000313" key="14">
    <source>
        <dbReference type="EMBL" id="TRW28329.1"/>
    </source>
</evidence>
<feature type="binding site" evidence="9">
    <location>
        <position position="247"/>
    </location>
    <ligand>
        <name>Mg(2+)</name>
        <dbReference type="ChEBI" id="CHEBI:18420"/>
    </ligand>
</feature>
<proteinExistence type="inferred from homology"/>
<evidence type="ECO:0000256" key="5">
    <source>
        <dbReference type="ARBA" id="ARBA00023235"/>
    </source>
</evidence>
<feature type="active site" description="Phosphoserine intermediate" evidence="9">
    <location>
        <position position="104"/>
    </location>
</feature>
<evidence type="ECO:0000256" key="8">
    <source>
        <dbReference type="ARBA" id="ARBA00068193"/>
    </source>
</evidence>
<sequence length="456" mass="50259">MKKLFGTDGVRGIANTELNPTLAFNLAKAGGYVINKYSHHDGRKPIAIIGTDTRISKDMLKTSLMAGFMSTGINIIDCGIIPTPAIAYLTRHFKADIGAVISASHNPMEYNGIKFFNSQGLKLADSIEEEIEDLMDKMQSGEFTPEVMTHNQIGRLIRSENPKQVYMQFLLNSFDLNLKNLKVALDTANGASYSIAPQVYKELKANVSVTANEPNGININWECGSTHVDNLQKFVLEQKADIGLAYDGDADRLIAVDEKGKVVDGDQIMMIIANYLKNKKLLKDNKLVVTVMSNLGLKIAAKKNNIGLSITNVGDRYVLEEMLDKGYTIGGEQSGHIILLDYNTTGDGILSSLMLCKILKESGKKFSELTNIMTVLPQVLVNVKVKDEFKITYKDIPEISEKIKEIENQLGESGRVLIRPSGTEPLIRVMIEGENEDDIGVMANDLANLIGEHCKK</sequence>
<dbReference type="NCBIfam" id="TIGR01455">
    <property type="entry name" value="glmM"/>
    <property type="match status" value="1"/>
</dbReference>
<gene>
    <name evidence="9" type="primary">glmM</name>
    <name evidence="14" type="ORF">FL857_02380</name>
</gene>
<dbReference type="InterPro" id="IPR005846">
    <property type="entry name" value="A-D-PHexomutase_a/b/a-III"/>
</dbReference>
<name>A0A552VD44_9FIRM</name>
<dbReference type="NCBIfam" id="NF008139">
    <property type="entry name" value="PRK10887.1"/>
    <property type="match status" value="1"/>
</dbReference>
<evidence type="ECO:0000256" key="2">
    <source>
        <dbReference type="ARBA" id="ARBA00022553"/>
    </source>
</evidence>
<comment type="similarity">
    <text evidence="1 9">Belongs to the phosphohexose mutase family.</text>
</comment>
<evidence type="ECO:0000256" key="6">
    <source>
        <dbReference type="ARBA" id="ARBA00050364"/>
    </source>
</evidence>
<dbReference type="OrthoDB" id="9806956at2"/>
<dbReference type="GO" id="GO:0009252">
    <property type="term" value="P:peptidoglycan biosynthetic process"/>
    <property type="evidence" value="ECO:0007669"/>
    <property type="project" value="TreeGrafter"/>
</dbReference>
<feature type="domain" description="Alpha-D-phosphohexomutase alpha/beta/alpha" evidence="13">
    <location>
        <begin position="264"/>
        <end position="373"/>
    </location>
</feature>
<dbReference type="PANTHER" id="PTHR42946:SF1">
    <property type="entry name" value="PHOSPHOGLUCOMUTASE (ALPHA-D-GLUCOSE-1,6-BISPHOSPHATE-DEPENDENT)"/>
    <property type="match status" value="1"/>
</dbReference>
<organism evidence="14 15">
    <name type="scientific">Criibacterium bergeronii</name>
    <dbReference type="NCBI Taxonomy" id="1871336"/>
    <lineage>
        <taxon>Bacteria</taxon>
        <taxon>Bacillati</taxon>
        <taxon>Bacillota</taxon>
        <taxon>Clostridia</taxon>
        <taxon>Peptostreptococcales</taxon>
        <taxon>Filifactoraceae</taxon>
        <taxon>Criibacterium</taxon>
    </lineage>
</organism>
<dbReference type="GO" id="GO:0006048">
    <property type="term" value="P:UDP-N-acetylglucosamine biosynthetic process"/>
    <property type="evidence" value="ECO:0007669"/>
    <property type="project" value="TreeGrafter"/>
</dbReference>
<feature type="modified residue" description="Phosphoserine" evidence="9">
    <location>
        <position position="104"/>
    </location>
</feature>
<dbReference type="SUPFAM" id="SSF53738">
    <property type="entry name" value="Phosphoglucomutase, first 3 domains"/>
    <property type="match status" value="3"/>
</dbReference>
<dbReference type="SUPFAM" id="SSF55957">
    <property type="entry name" value="Phosphoglucomutase, C-terminal domain"/>
    <property type="match status" value="1"/>
</dbReference>
<reference evidence="14 15" key="1">
    <citation type="submission" date="2019-07" db="EMBL/GenBank/DDBJ databases">
        <title>Criibacterium bergeronii gen. nov., sp. nov. isolated from human clinical samples.</title>
        <authorList>
            <person name="Maheux A.F."/>
            <person name="Boudreau D.K."/>
            <person name="Berube E."/>
            <person name="Brodeur S."/>
            <person name="Bernard K.A."/>
            <person name="Abed J.Y."/>
            <person name="Ducrey E."/>
            <person name="Guay E.F."/>
            <person name="Raymond F."/>
            <person name="Corbeil J."/>
            <person name="Domingo M.-C."/>
            <person name="Roy P.H."/>
            <person name="Boissinot M."/>
            <person name="Tocheva E.I."/>
            <person name="Omar R.F."/>
        </authorList>
    </citation>
    <scope>NUCLEOTIDE SEQUENCE [LARGE SCALE GENOMIC DNA]</scope>
    <source>
        <strain evidence="14 15">CCRI-24246</strain>
    </source>
</reference>
<evidence type="ECO:0000256" key="7">
    <source>
        <dbReference type="ARBA" id="ARBA00066330"/>
    </source>
</evidence>
<comment type="catalytic activity">
    <reaction evidence="6 9">
        <text>alpha-D-glucosamine 1-phosphate = D-glucosamine 6-phosphate</text>
        <dbReference type="Rhea" id="RHEA:23424"/>
        <dbReference type="ChEBI" id="CHEBI:58516"/>
        <dbReference type="ChEBI" id="CHEBI:58725"/>
        <dbReference type="EC" id="5.4.2.10"/>
    </reaction>
</comment>
<feature type="binding site" evidence="9">
    <location>
        <position position="249"/>
    </location>
    <ligand>
        <name>Mg(2+)</name>
        <dbReference type="ChEBI" id="CHEBI:18420"/>
    </ligand>
</feature>
<dbReference type="PANTHER" id="PTHR42946">
    <property type="entry name" value="PHOSPHOHEXOSE MUTASE"/>
    <property type="match status" value="1"/>
</dbReference>
<dbReference type="RefSeq" id="WP_144015584.1">
    <property type="nucleotide sequence ID" value="NZ_VJXW01000002.1"/>
</dbReference>
<dbReference type="PRINTS" id="PR00509">
    <property type="entry name" value="PGMPMM"/>
</dbReference>
<dbReference type="Pfam" id="PF00408">
    <property type="entry name" value="PGM_PMM_IV"/>
    <property type="match status" value="1"/>
</dbReference>
<dbReference type="EMBL" id="VJXW01000002">
    <property type="protein sequence ID" value="TRW28329.1"/>
    <property type="molecule type" value="Genomic_DNA"/>
</dbReference>
<feature type="binding site" evidence="9">
    <location>
        <position position="251"/>
    </location>
    <ligand>
        <name>Mg(2+)</name>
        <dbReference type="ChEBI" id="CHEBI:18420"/>
    </ligand>
</feature>
<dbReference type="GO" id="GO:0000287">
    <property type="term" value="F:magnesium ion binding"/>
    <property type="evidence" value="ECO:0007669"/>
    <property type="project" value="UniProtKB-UniRule"/>
</dbReference>
<dbReference type="Pfam" id="PF02879">
    <property type="entry name" value="PGM_PMM_II"/>
    <property type="match status" value="1"/>
</dbReference>
<dbReference type="InterPro" id="IPR005843">
    <property type="entry name" value="A-D-PHexomutase_C"/>
</dbReference>
<dbReference type="Pfam" id="PF02878">
    <property type="entry name" value="PGM_PMM_I"/>
    <property type="match status" value="1"/>
</dbReference>
<feature type="binding site" description="via phosphate group" evidence="9">
    <location>
        <position position="104"/>
    </location>
    <ligand>
        <name>Mg(2+)</name>
        <dbReference type="ChEBI" id="CHEBI:18420"/>
    </ligand>
</feature>
<dbReference type="CDD" id="cd05802">
    <property type="entry name" value="GlmM"/>
    <property type="match status" value="1"/>
</dbReference>
<keyword evidence="4 9" id="KW-0460">Magnesium</keyword>
<dbReference type="HAMAP" id="MF_01554_B">
    <property type="entry name" value="GlmM_B"/>
    <property type="match status" value="1"/>
</dbReference>
<comment type="function">
    <text evidence="9">Catalyzes the conversion of glucosamine-6-phosphate to glucosamine-1-phosphate.</text>
</comment>
<dbReference type="InterPro" id="IPR005844">
    <property type="entry name" value="A-D-PHexomutase_a/b/a-I"/>
</dbReference>
<evidence type="ECO:0000256" key="1">
    <source>
        <dbReference type="ARBA" id="ARBA00010231"/>
    </source>
</evidence>
<dbReference type="Gene3D" id="3.40.120.10">
    <property type="entry name" value="Alpha-D-Glucose-1,6-Bisphosphate, subunit A, domain 3"/>
    <property type="match status" value="3"/>
</dbReference>
<dbReference type="InterPro" id="IPR005845">
    <property type="entry name" value="A-D-PHexomutase_a/b/a-II"/>
</dbReference>
<protein>
    <recommendedName>
        <fullName evidence="8 9">Phosphoglucosamine mutase</fullName>
        <ecNumber evidence="7 9">5.4.2.10</ecNumber>
    </recommendedName>
</protein>
<dbReference type="FunFam" id="3.40.120.10:FF:000001">
    <property type="entry name" value="Phosphoglucosamine mutase"/>
    <property type="match status" value="1"/>
</dbReference>
<dbReference type="FunFam" id="3.30.310.50:FF:000001">
    <property type="entry name" value="Phosphoglucosamine mutase"/>
    <property type="match status" value="1"/>
</dbReference>
<evidence type="ECO:0000256" key="9">
    <source>
        <dbReference type="HAMAP-Rule" id="MF_01554"/>
    </source>
</evidence>
<dbReference type="GO" id="GO:0005829">
    <property type="term" value="C:cytosol"/>
    <property type="evidence" value="ECO:0007669"/>
    <property type="project" value="TreeGrafter"/>
</dbReference>
<evidence type="ECO:0000259" key="11">
    <source>
        <dbReference type="Pfam" id="PF02878"/>
    </source>
</evidence>
<dbReference type="EC" id="5.4.2.10" evidence="7 9"/>
<evidence type="ECO:0000256" key="4">
    <source>
        <dbReference type="ARBA" id="ARBA00022842"/>
    </source>
</evidence>
<evidence type="ECO:0000313" key="15">
    <source>
        <dbReference type="Proteomes" id="UP000319424"/>
    </source>
</evidence>
<dbReference type="GO" id="GO:0005975">
    <property type="term" value="P:carbohydrate metabolic process"/>
    <property type="evidence" value="ECO:0007669"/>
    <property type="project" value="InterPro"/>
</dbReference>
<feature type="domain" description="Alpha-D-phosphohexomutase alpha/beta/alpha" evidence="12">
    <location>
        <begin position="166"/>
        <end position="260"/>
    </location>
</feature>
<feature type="domain" description="Alpha-D-phosphohexomutase C-terminal" evidence="10">
    <location>
        <begin position="380"/>
        <end position="447"/>
    </location>
</feature>
<dbReference type="AlphaFoldDB" id="A0A552VD44"/>
<dbReference type="InterPro" id="IPR050060">
    <property type="entry name" value="Phosphoglucosamine_mutase"/>
</dbReference>